<keyword evidence="2" id="KW-1185">Reference proteome</keyword>
<dbReference type="AlphaFoldDB" id="A0AAD6FWR8"/>
<accession>A0AAD6FWR8</accession>
<proteinExistence type="predicted"/>
<dbReference type="EMBL" id="JAPTMU010000001">
    <property type="protein sequence ID" value="KAJ4948874.1"/>
    <property type="molecule type" value="Genomic_DNA"/>
</dbReference>
<sequence length="72" mass="8310">MSDLNGRRLSSCLATKWVWRKNDILFNKQYTLHSGPPPLPDYLIALYSPVAQSHTTLELWSHEKHASPEYVT</sequence>
<evidence type="ECO:0000313" key="2">
    <source>
        <dbReference type="Proteomes" id="UP001219934"/>
    </source>
</evidence>
<dbReference type="Proteomes" id="UP001219934">
    <property type="component" value="Unassembled WGS sequence"/>
</dbReference>
<gene>
    <name evidence="1" type="ORF">JOQ06_020397</name>
</gene>
<organism evidence="1 2">
    <name type="scientific">Pogonophryne albipinna</name>
    <dbReference type="NCBI Taxonomy" id="1090488"/>
    <lineage>
        <taxon>Eukaryota</taxon>
        <taxon>Metazoa</taxon>
        <taxon>Chordata</taxon>
        <taxon>Craniata</taxon>
        <taxon>Vertebrata</taxon>
        <taxon>Euteleostomi</taxon>
        <taxon>Actinopterygii</taxon>
        <taxon>Neopterygii</taxon>
        <taxon>Teleostei</taxon>
        <taxon>Neoteleostei</taxon>
        <taxon>Acanthomorphata</taxon>
        <taxon>Eupercaria</taxon>
        <taxon>Perciformes</taxon>
        <taxon>Notothenioidei</taxon>
        <taxon>Pogonophryne</taxon>
    </lineage>
</organism>
<name>A0AAD6FWR8_9TELE</name>
<evidence type="ECO:0000313" key="1">
    <source>
        <dbReference type="EMBL" id="KAJ4948874.1"/>
    </source>
</evidence>
<reference evidence="1" key="1">
    <citation type="submission" date="2022-11" db="EMBL/GenBank/DDBJ databases">
        <title>Chromosome-level genome of Pogonophryne albipinna.</title>
        <authorList>
            <person name="Jo E."/>
        </authorList>
    </citation>
    <scope>NUCLEOTIDE SEQUENCE</scope>
    <source>
        <strain evidence="1">SGF0006</strain>
        <tissue evidence="1">Muscle</tissue>
    </source>
</reference>
<protein>
    <submittedName>
        <fullName evidence="1">Uncharacterized protein</fullName>
    </submittedName>
</protein>
<comment type="caution">
    <text evidence="1">The sequence shown here is derived from an EMBL/GenBank/DDBJ whole genome shotgun (WGS) entry which is preliminary data.</text>
</comment>